<comment type="caution">
    <text evidence="2">The sequence shown here is derived from an EMBL/GenBank/DDBJ whole genome shotgun (WGS) entry which is preliminary data.</text>
</comment>
<dbReference type="AlphaFoldDB" id="A0A9Q0JSY8"/>
<protein>
    <submittedName>
        <fullName evidence="2">Uncharacterized protein</fullName>
    </submittedName>
</protein>
<feature type="region of interest" description="Disordered" evidence="1">
    <location>
        <begin position="60"/>
        <end position="82"/>
    </location>
</feature>
<gene>
    <name evidence="2" type="ORF">NE237_014217</name>
</gene>
<evidence type="ECO:0000256" key="1">
    <source>
        <dbReference type="SAM" id="MobiDB-lite"/>
    </source>
</evidence>
<keyword evidence="3" id="KW-1185">Reference proteome</keyword>
<dbReference type="EMBL" id="JAMYWD010001671">
    <property type="protein sequence ID" value="KAJ4941348.1"/>
    <property type="molecule type" value="Genomic_DNA"/>
</dbReference>
<evidence type="ECO:0000313" key="3">
    <source>
        <dbReference type="Proteomes" id="UP001141806"/>
    </source>
</evidence>
<dbReference type="Proteomes" id="UP001141806">
    <property type="component" value="Unassembled WGS sequence"/>
</dbReference>
<proteinExistence type="predicted"/>
<sequence>MKGGKLCKIRELGEKASWCSWVLVETDFFFFGRSLCKNSFGFHPSSVENVGSRVISISASKGHGKSKSSVNLQPNWAENVRR</sequence>
<reference evidence="2" key="1">
    <citation type="journal article" date="2023" name="Plant J.">
        <title>The genome of the king protea, Protea cynaroides.</title>
        <authorList>
            <person name="Chang J."/>
            <person name="Duong T.A."/>
            <person name="Schoeman C."/>
            <person name="Ma X."/>
            <person name="Roodt D."/>
            <person name="Barker N."/>
            <person name="Li Z."/>
            <person name="Van de Peer Y."/>
            <person name="Mizrachi E."/>
        </authorList>
    </citation>
    <scope>NUCLEOTIDE SEQUENCE</scope>
    <source>
        <tissue evidence="2">Young leaves</tissue>
    </source>
</reference>
<accession>A0A9Q0JSY8</accession>
<evidence type="ECO:0000313" key="2">
    <source>
        <dbReference type="EMBL" id="KAJ4941348.1"/>
    </source>
</evidence>
<organism evidence="2 3">
    <name type="scientific">Protea cynaroides</name>
    <dbReference type="NCBI Taxonomy" id="273540"/>
    <lineage>
        <taxon>Eukaryota</taxon>
        <taxon>Viridiplantae</taxon>
        <taxon>Streptophyta</taxon>
        <taxon>Embryophyta</taxon>
        <taxon>Tracheophyta</taxon>
        <taxon>Spermatophyta</taxon>
        <taxon>Magnoliopsida</taxon>
        <taxon>Proteales</taxon>
        <taxon>Proteaceae</taxon>
        <taxon>Protea</taxon>
    </lineage>
</organism>
<name>A0A9Q0JSY8_9MAGN</name>